<evidence type="ECO:0000313" key="2">
    <source>
        <dbReference type="Proteomes" id="UP000295264"/>
    </source>
</evidence>
<feature type="non-terminal residue" evidence="1">
    <location>
        <position position="32"/>
    </location>
</feature>
<dbReference type="Proteomes" id="UP000295264">
    <property type="component" value="Unassembled WGS sequence"/>
</dbReference>
<accession>A0A484GQB9</accession>
<feature type="non-terminal residue" evidence="1">
    <location>
        <position position="1"/>
    </location>
</feature>
<name>A0A484GQB9_SOUCH</name>
<proteinExistence type="predicted"/>
<dbReference type="AlphaFoldDB" id="A0A484GQB9"/>
<reference evidence="1 2" key="1">
    <citation type="journal article" date="2018" name="Genomics">
        <title>Molecular footprints of inshore aquatic adaptation in Indo-Pacific humpback dolphin (Sousa chinensis).</title>
        <authorList>
            <person name="Ming Y."/>
            <person name="Jian J."/>
            <person name="Yu F."/>
            <person name="Yu X."/>
            <person name="Wang J."/>
            <person name="Liu W."/>
        </authorList>
    </citation>
    <scope>NUCLEOTIDE SEQUENCE [LARGE SCALE GENOMIC DNA]</scope>
    <source>
        <strain evidence="1">MY-2018</strain>
        <tissue evidence="1">Skin</tissue>
    </source>
</reference>
<organism evidence="1 2">
    <name type="scientific">Sousa chinensis</name>
    <name type="common">Indo-pacific humpbacked dolphin</name>
    <name type="synonym">Steno chinensis</name>
    <dbReference type="NCBI Taxonomy" id="103600"/>
    <lineage>
        <taxon>Eukaryota</taxon>
        <taxon>Metazoa</taxon>
        <taxon>Chordata</taxon>
        <taxon>Craniata</taxon>
        <taxon>Vertebrata</taxon>
        <taxon>Euteleostomi</taxon>
        <taxon>Mammalia</taxon>
        <taxon>Eutheria</taxon>
        <taxon>Laurasiatheria</taxon>
        <taxon>Artiodactyla</taxon>
        <taxon>Whippomorpha</taxon>
        <taxon>Cetacea</taxon>
        <taxon>Odontoceti</taxon>
        <taxon>Delphinidae</taxon>
        <taxon>Sousa</taxon>
    </lineage>
</organism>
<evidence type="ECO:0000313" key="1">
    <source>
        <dbReference type="EMBL" id="TEA38087.1"/>
    </source>
</evidence>
<sequence length="32" mass="3362">LQGTSLVIQWVRLCIPCAGGPGSIPGQETRSH</sequence>
<keyword evidence="2" id="KW-1185">Reference proteome</keyword>
<comment type="caution">
    <text evidence="1">The sequence shown here is derived from an EMBL/GenBank/DDBJ whole genome shotgun (WGS) entry which is preliminary data.</text>
</comment>
<protein>
    <submittedName>
        <fullName evidence="1">Uncharacterized protein</fullName>
    </submittedName>
</protein>
<gene>
    <name evidence="1" type="ORF">DBR06_SOUSAS5810019</name>
</gene>
<dbReference type="EMBL" id="QWLN02004805">
    <property type="protein sequence ID" value="TEA38087.1"/>
    <property type="molecule type" value="Genomic_DNA"/>
</dbReference>